<name>A0A0D2Q6K7_HYPSF</name>
<dbReference type="SUPFAM" id="SSF51197">
    <property type="entry name" value="Clavaminate synthase-like"/>
    <property type="match status" value="1"/>
</dbReference>
<dbReference type="STRING" id="945553.A0A0D2Q6K7"/>
<dbReference type="Pfam" id="PF00628">
    <property type="entry name" value="PHD"/>
    <property type="match status" value="1"/>
</dbReference>
<keyword evidence="8 19" id="KW-0863">Zinc-finger</keyword>
<comment type="similarity">
    <text evidence="4">Belongs to the JHDM1 histone demethylase family.</text>
</comment>
<accession>A0A0D2Q6K7</accession>
<feature type="region of interest" description="Disordered" evidence="20">
    <location>
        <begin position="1"/>
        <end position="42"/>
    </location>
</feature>
<dbReference type="EMBL" id="KN817524">
    <property type="protein sequence ID" value="KJA27325.1"/>
    <property type="molecule type" value="Genomic_DNA"/>
</dbReference>
<comment type="subcellular location">
    <subcellularLocation>
        <location evidence="3">Nucleus</location>
    </subcellularLocation>
</comment>
<evidence type="ECO:0000256" key="17">
    <source>
        <dbReference type="ARBA" id="ARBA00031083"/>
    </source>
</evidence>
<dbReference type="InterPro" id="IPR001965">
    <property type="entry name" value="Znf_PHD"/>
</dbReference>
<keyword evidence="14" id="KW-0805">Transcription regulation</keyword>
<sequence length="619" mass="70048">MARSNRRRSTRAARETPPASLKSAGSPTPETAQAVERHSDGGECPACTPETLELMNGARKEMWIECDNCNAWYHWLCAGSAERMENIAKWYCAQCAAADPTRIMTLKTPARKSARKRTHRDYANLNSGLGSDPNRWQRLIESKDIKKDPFRRMQGADLESWLEDDESALREPIVIEKPEGLGMKMPPPDLTVEHVAEYIGEDTPLEVIDVASQAASPGWNLGKWADYIELEPSKREKILNVISLEISGTELANMVLPPKIVRDLDWVENFWPSTRKGKNNAYPKVQLYCLMGVANAWTDWHIDFAGSSVYYHILHGSKVFYFIRPTPANLAAYEKWSGSELQNQAWLGDMVDEVFKVELVEGNTMIIPTGWIHAVFTPVDTLVFGGNFLHSYDVATQLRVREIEIATQVPKKFTFPMFTKLCWYVGDKYLRDFKAPAGVSFSPRVLEGILTLAEFLVAEARMLESGGDQAKKEAKEHVPADRVKDAPAVARELRWRVKQALGYSSEDEGSGSGRRSGAGSKRRRIEDEEEPSLFRNFKPRPWDAIVSKKEDAQTSDVKMPPVESGDDDWAQRWTGDEIGGESDGKVSRRRELVTKVRRTGREKIERQRIERLVEEWTAV</sequence>
<evidence type="ECO:0000259" key="21">
    <source>
        <dbReference type="PROSITE" id="PS50016"/>
    </source>
</evidence>
<proteinExistence type="inferred from homology"/>
<dbReference type="PROSITE" id="PS01359">
    <property type="entry name" value="ZF_PHD_1"/>
    <property type="match status" value="1"/>
</dbReference>
<dbReference type="SUPFAM" id="SSF57903">
    <property type="entry name" value="FYVE/PHD zinc finger"/>
    <property type="match status" value="1"/>
</dbReference>
<keyword evidence="24" id="KW-1185">Reference proteome</keyword>
<dbReference type="PROSITE" id="PS50016">
    <property type="entry name" value="ZF_PHD_2"/>
    <property type="match status" value="1"/>
</dbReference>
<dbReference type="AlphaFoldDB" id="A0A0D2Q6K7"/>
<keyword evidence="15" id="KW-0804">Transcription</keyword>
<dbReference type="OMA" id="KLCWYVG"/>
<evidence type="ECO:0000256" key="2">
    <source>
        <dbReference type="ARBA" id="ARBA00003909"/>
    </source>
</evidence>
<dbReference type="OrthoDB" id="5876800at2759"/>
<protein>
    <recommendedName>
        <fullName evidence="6">JmjC domain-containing histone demethylation protein 1</fullName>
        <ecNumber evidence="5">1.14.11.27</ecNumber>
    </recommendedName>
    <alternativeName>
        <fullName evidence="17">[Histone-H3]-lysine-36 demethylase 1</fullName>
    </alternativeName>
</protein>
<dbReference type="SMART" id="SM00249">
    <property type="entry name" value="PHD"/>
    <property type="match status" value="1"/>
</dbReference>
<keyword evidence="12" id="KW-0560">Oxidoreductase</keyword>
<dbReference type="Proteomes" id="UP000054270">
    <property type="component" value="Unassembled WGS sequence"/>
</dbReference>
<dbReference type="Pfam" id="PF02373">
    <property type="entry name" value="JmjC"/>
    <property type="match status" value="1"/>
</dbReference>
<evidence type="ECO:0000256" key="18">
    <source>
        <dbReference type="ARBA" id="ARBA00047915"/>
    </source>
</evidence>
<comment type="cofactor">
    <cofactor evidence="1">
        <name>Fe(2+)</name>
        <dbReference type="ChEBI" id="CHEBI:29033"/>
    </cofactor>
</comment>
<dbReference type="Pfam" id="PF17811">
    <property type="entry name" value="JHD"/>
    <property type="match status" value="1"/>
</dbReference>
<evidence type="ECO:0000256" key="4">
    <source>
        <dbReference type="ARBA" id="ARBA00008037"/>
    </source>
</evidence>
<evidence type="ECO:0000313" key="23">
    <source>
        <dbReference type="EMBL" id="KJA27325.1"/>
    </source>
</evidence>
<evidence type="ECO:0000256" key="13">
    <source>
        <dbReference type="ARBA" id="ARBA00023004"/>
    </source>
</evidence>
<evidence type="ECO:0000256" key="10">
    <source>
        <dbReference type="ARBA" id="ARBA00022853"/>
    </source>
</evidence>
<dbReference type="PROSITE" id="PS51184">
    <property type="entry name" value="JMJC"/>
    <property type="match status" value="1"/>
</dbReference>
<dbReference type="SMART" id="SM00558">
    <property type="entry name" value="JmjC"/>
    <property type="match status" value="1"/>
</dbReference>
<comment type="catalytic activity">
    <reaction evidence="18">
        <text>N(6),N(6)-dimethyl-L-lysyl(36)-[histone H3] + 2 2-oxoglutarate + 2 O2 = L-lysyl(36)-[histone H3] + 2 formaldehyde + 2 succinate + 2 CO2</text>
        <dbReference type="Rhea" id="RHEA:42032"/>
        <dbReference type="Rhea" id="RHEA-COMP:9785"/>
        <dbReference type="Rhea" id="RHEA-COMP:9787"/>
        <dbReference type="ChEBI" id="CHEBI:15379"/>
        <dbReference type="ChEBI" id="CHEBI:16526"/>
        <dbReference type="ChEBI" id="CHEBI:16810"/>
        <dbReference type="ChEBI" id="CHEBI:16842"/>
        <dbReference type="ChEBI" id="CHEBI:29969"/>
        <dbReference type="ChEBI" id="CHEBI:30031"/>
        <dbReference type="ChEBI" id="CHEBI:61976"/>
        <dbReference type="EC" id="1.14.11.27"/>
    </reaction>
</comment>
<keyword evidence="10" id="KW-0156">Chromatin regulator</keyword>
<feature type="region of interest" description="Disordered" evidence="20">
    <location>
        <begin position="504"/>
        <end position="587"/>
    </location>
</feature>
<dbReference type="EC" id="1.14.11.27" evidence="5"/>
<reference evidence="24" key="1">
    <citation type="submission" date="2014-04" db="EMBL/GenBank/DDBJ databases">
        <title>Evolutionary Origins and Diversification of the Mycorrhizal Mutualists.</title>
        <authorList>
            <consortium name="DOE Joint Genome Institute"/>
            <consortium name="Mycorrhizal Genomics Consortium"/>
            <person name="Kohler A."/>
            <person name="Kuo A."/>
            <person name="Nagy L.G."/>
            <person name="Floudas D."/>
            <person name="Copeland A."/>
            <person name="Barry K.W."/>
            <person name="Cichocki N."/>
            <person name="Veneault-Fourrey C."/>
            <person name="LaButti K."/>
            <person name="Lindquist E.A."/>
            <person name="Lipzen A."/>
            <person name="Lundell T."/>
            <person name="Morin E."/>
            <person name="Murat C."/>
            <person name="Riley R."/>
            <person name="Ohm R."/>
            <person name="Sun H."/>
            <person name="Tunlid A."/>
            <person name="Henrissat B."/>
            <person name="Grigoriev I.V."/>
            <person name="Hibbett D.S."/>
            <person name="Martin F."/>
        </authorList>
    </citation>
    <scope>NUCLEOTIDE SEQUENCE [LARGE SCALE GENOMIC DNA]</scope>
    <source>
        <strain evidence="24">FD-334 SS-4</strain>
    </source>
</reference>
<evidence type="ECO:0000256" key="8">
    <source>
        <dbReference type="ARBA" id="ARBA00022771"/>
    </source>
</evidence>
<evidence type="ECO:0000256" key="20">
    <source>
        <dbReference type="SAM" id="MobiDB-lite"/>
    </source>
</evidence>
<dbReference type="InterPro" id="IPR019787">
    <property type="entry name" value="Znf_PHD-finger"/>
</dbReference>
<feature type="domain" description="PHD-type" evidence="21">
    <location>
        <begin position="41"/>
        <end position="98"/>
    </location>
</feature>
<evidence type="ECO:0000256" key="14">
    <source>
        <dbReference type="ARBA" id="ARBA00023015"/>
    </source>
</evidence>
<evidence type="ECO:0000256" key="9">
    <source>
        <dbReference type="ARBA" id="ARBA00022833"/>
    </source>
</evidence>
<dbReference type="InterPro" id="IPR003347">
    <property type="entry name" value="JmjC_dom"/>
</dbReference>
<keyword evidence="7" id="KW-0479">Metal-binding</keyword>
<evidence type="ECO:0000256" key="16">
    <source>
        <dbReference type="ARBA" id="ARBA00023242"/>
    </source>
</evidence>
<evidence type="ECO:0000256" key="6">
    <source>
        <dbReference type="ARBA" id="ARBA00015153"/>
    </source>
</evidence>
<comment type="function">
    <text evidence="2">Histone demethylase that specifically demethylates 'Lys-36' of histone H3, thereby playing a central role in histone code.</text>
</comment>
<dbReference type="InterPro" id="IPR041070">
    <property type="entry name" value="JHD"/>
</dbReference>
<dbReference type="CDD" id="cd15517">
    <property type="entry name" value="PHD_TCF19_like"/>
    <property type="match status" value="1"/>
</dbReference>
<evidence type="ECO:0000256" key="7">
    <source>
        <dbReference type="ARBA" id="ARBA00022723"/>
    </source>
</evidence>
<feature type="compositionally biased region" description="Basic residues" evidence="20">
    <location>
        <begin position="1"/>
        <end position="11"/>
    </location>
</feature>
<evidence type="ECO:0000256" key="19">
    <source>
        <dbReference type="PROSITE-ProRule" id="PRU00146"/>
    </source>
</evidence>
<dbReference type="PANTHER" id="PTHR23123">
    <property type="entry name" value="PHD/F-BOX CONTAINING PROTEIN"/>
    <property type="match status" value="1"/>
</dbReference>
<dbReference type="InterPro" id="IPR050690">
    <property type="entry name" value="JHDM1_Histone_Demethylase"/>
</dbReference>
<gene>
    <name evidence="23" type="ORF">HYPSUDRAFT_1098106</name>
</gene>
<evidence type="ECO:0000256" key="3">
    <source>
        <dbReference type="ARBA" id="ARBA00004123"/>
    </source>
</evidence>
<organism evidence="23 24">
    <name type="scientific">Hypholoma sublateritium (strain FD-334 SS-4)</name>
    <dbReference type="NCBI Taxonomy" id="945553"/>
    <lineage>
        <taxon>Eukaryota</taxon>
        <taxon>Fungi</taxon>
        <taxon>Dikarya</taxon>
        <taxon>Basidiomycota</taxon>
        <taxon>Agaricomycotina</taxon>
        <taxon>Agaricomycetes</taxon>
        <taxon>Agaricomycetidae</taxon>
        <taxon>Agaricales</taxon>
        <taxon>Agaricineae</taxon>
        <taxon>Strophariaceae</taxon>
        <taxon>Hypholoma</taxon>
    </lineage>
</organism>
<dbReference type="Gene3D" id="2.60.120.650">
    <property type="entry name" value="Cupin"/>
    <property type="match status" value="1"/>
</dbReference>
<evidence type="ECO:0000313" key="24">
    <source>
        <dbReference type="Proteomes" id="UP000054270"/>
    </source>
</evidence>
<dbReference type="InterPro" id="IPR011011">
    <property type="entry name" value="Znf_FYVE_PHD"/>
</dbReference>
<keyword evidence="9" id="KW-0862">Zinc</keyword>
<dbReference type="GO" id="GO:0005634">
    <property type="term" value="C:nucleus"/>
    <property type="evidence" value="ECO:0007669"/>
    <property type="project" value="UniProtKB-SubCell"/>
</dbReference>
<dbReference type="GO" id="GO:0140680">
    <property type="term" value="F:histone H3K36me/H3K36me2 demethylase activity"/>
    <property type="evidence" value="ECO:0007669"/>
    <property type="project" value="UniProtKB-EC"/>
</dbReference>
<dbReference type="GO" id="GO:0008270">
    <property type="term" value="F:zinc ion binding"/>
    <property type="evidence" value="ECO:0007669"/>
    <property type="project" value="UniProtKB-KW"/>
</dbReference>
<evidence type="ECO:0000256" key="1">
    <source>
        <dbReference type="ARBA" id="ARBA00001954"/>
    </source>
</evidence>
<dbReference type="InterPro" id="IPR019786">
    <property type="entry name" value="Zinc_finger_PHD-type_CS"/>
</dbReference>
<evidence type="ECO:0000256" key="11">
    <source>
        <dbReference type="ARBA" id="ARBA00022964"/>
    </source>
</evidence>
<evidence type="ECO:0000256" key="5">
    <source>
        <dbReference type="ARBA" id="ARBA00013246"/>
    </source>
</evidence>
<evidence type="ECO:0000256" key="15">
    <source>
        <dbReference type="ARBA" id="ARBA00023163"/>
    </source>
</evidence>
<feature type="domain" description="JmjC" evidence="22">
    <location>
        <begin position="246"/>
        <end position="405"/>
    </location>
</feature>
<keyword evidence="13" id="KW-0408">Iron</keyword>
<keyword evidence="11" id="KW-0223">Dioxygenase</keyword>
<evidence type="ECO:0000256" key="12">
    <source>
        <dbReference type="ARBA" id="ARBA00023002"/>
    </source>
</evidence>
<keyword evidence="16" id="KW-0539">Nucleus</keyword>
<evidence type="ECO:0000259" key="22">
    <source>
        <dbReference type="PROSITE" id="PS51184"/>
    </source>
</evidence>